<name>A0A5C6FFQ7_9BACT</name>
<sequence length="170" mass="18830">MKTLTSSTRDYAYFVAPVLTAFTAFAAYGTLSVYTGLVPAIELADEANFVLPLFCIALLPALVWYAIRLIHPICWTVTISTNSILFSKSTSTGNDLLIQRPEIQAFLRPANSLPFSDRRVPLVFRMRDGKTDHVPPEYVIRFGVPQLLDLVDAVWGFGYVESPEHGECGG</sequence>
<accession>A0A5C6FFQ7</accession>
<dbReference type="AlphaFoldDB" id="A0A5C6FFQ7"/>
<keyword evidence="1" id="KW-0812">Transmembrane</keyword>
<evidence type="ECO:0000313" key="2">
    <source>
        <dbReference type="EMBL" id="TWU60351.1"/>
    </source>
</evidence>
<protein>
    <submittedName>
        <fullName evidence="2">Uncharacterized protein</fullName>
    </submittedName>
</protein>
<feature type="transmembrane region" description="Helical" evidence="1">
    <location>
        <begin position="12"/>
        <end position="37"/>
    </location>
</feature>
<keyword evidence="1" id="KW-0472">Membrane</keyword>
<keyword evidence="3" id="KW-1185">Reference proteome</keyword>
<reference evidence="2 3" key="1">
    <citation type="submission" date="2019-02" db="EMBL/GenBank/DDBJ databases">
        <title>Deep-cultivation of Planctomycetes and their phenomic and genomic characterization uncovers novel biology.</title>
        <authorList>
            <person name="Wiegand S."/>
            <person name="Jogler M."/>
            <person name="Boedeker C."/>
            <person name="Pinto D."/>
            <person name="Vollmers J."/>
            <person name="Rivas-Marin E."/>
            <person name="Kohn T."/>
            <person name="Peeters S.H."/>
            <person name="Heuer A."/>
            <person name="Rast P."/>
            <person name="Oberbeckmann S."/>
            <person name="Bunk B."/>
            <person name="Jeske O."/>
            <person name="Meyerdierks A."/>
            <person name="Storesund J.E."/>
            <person name="Kallscheuer N."/>
            <person name="Luecker S."/>
            <person name="Lage O.M."/>
            <person name="Pohl T."/>
            <person name="Merkel B.J."/>
            <person name="Hornburger P."/>
            <person name="Mueller R.-W."/>
            <person name="Bruemmer F."/>
            <person name="Labrenz M."/>
            <person name="Spormann A.M."/>
            <person name="Op Den Camp H."/>
            <person name="Overmann J."/>
            <person name="Amann R."/>
            <person name="Jetten M.S.M."/>
            <person name="Mascher T."/>
            <person name="Medema M.H."/>
            <person name="Devos D.P."/>
            <person name="Kaster A.-K."/>
            <person name="Ovreas L."/>
            <person name="Rohde M."/>
            <person name="Galperin M.Y."/>
            <person name="Jogler C."/>
        </authorList>
    </citation>
    <scope>NUCLEOTIDE SEQUENCE [LARGE SCALE GENOMIC DNA]</scope>
    <source>
        <strain evidence="2 3">Poly51</strain>
    </source>
</reference>
<evidence type="ECO:0000256" key="1">
    <source>
        <dbReference type="SAM" id="Phobius"/>
    </source>
</evidence>
<dbReference type="RefSeq" id="WP_146454082.1">
    <property type="nucleotide sequence ID" value="NZ_SJPW01000001.1"/>
</dbReference>
<proteinExistence type="predicted"/>
<keyword evidence="1" id="KW-1133">Transmembrane helix</keyword>
<comment type="caution">
    <text evidence="2">The sequence shown here is derived from an EMBL/GenBank/DDBJ whole genome shotgun (WGS) entry which is preliminary data.</text>
</comment>
<dbReference type="EMBL" id="SJPW01000001">
    <property type="protein sequence ID" value="TWU60351.1"/>
    <property type="molecule type" value="Genomic_DNA"/>
</dbReference>
<gene>
    <name evidence="2" type="ORF">Poly51_06260</name>
</gene>
<organism evidence="2 3">
    <name type="scientific">Rubripirellula tenax</name>
    <dbReference type="NCBI Taxonomy" id="2528015"/>
    <lineage>
        <taxon>Bacteria</taxon>
        <taxon>Pseudomonadati</taxon>
        <taxon>Planctomycetota</taxon>
        <taxon>Planctomycetia</taxon>
        <taxon>Pirellulales</taxon>
        <taxon>Pirellulaceae</taxon>
        <taxon>Rubripirellula</taxon>
    </lineage>
</organism>
<feature type="transmembrane region" description="Helical" evidence="1">
    <location>
        <begin position="49"/>
        <end position="67"/>
    </location>
</feature>
<evidence type="ECO:0000313" key="3">
    <source>
        <dbReference type="Proteomes" id="UP000318288"/>
    </source>
</evidence>
<dbReference type="Proteomes" id="UP000318288">
    <property type="component" value="Unassembled WGS sequence"/>
</dbReference>